<keyword evidence="2" id="KW-1185">Reference proteome</keyword>
<evidence type="ECO:0000313" key="2">
    <source>
        <dbReference type="Proteomes" id="UP000194218"/>
    </source>
</evidence>
<dbReference type="InterPro" id="IPR046270">
    <property type="entry name" value="DUF6303"/>
</dbReference>
<name>A0A1W7CRU3_9ACTN</name>
<reference evidence="1 2" key="1">
    <citation type="submission" date="2017-05" db="EMBL/GenBank/DDBJ databases">
        <title>Complete genome sequence of Streptomyces sp. SCSIO 03032 revealed the diverse biosynthetic pathways for its bioactive secondary metabolites.</title>
        <authorList>
            <person name="Ma L."/>
            <person name="Zhu Y."/>
            <person name="Zhang W."/>
            <person name="Zhang G."/>
            <person name="Tian X."/>
            <person name="Zhang S."/>
            <person name="Zhang C."/>
        </authorList>
    </citation>
    <scope>NUCLEOTIDE SEQUENCE [LARGE SCALE GENOMIC DNA]</scope>
    <source>
        <strain evidence="1 2">SCSIO 03032</strain>
    </source>
</reference>
<sequence>MSPEQRRAVLLDAQAAAGVPVGAYDVQITEWLAGWDWPIVATIASWLRSAAIHAANTEAGVERTLRHIAAGRVPAATHEAVMSVDVAGCWRVFVTTPARTWPEYVWQPGSSVPTLAARREALAGLGFEPAPGAVWEWQEDDLDAEEDPAAPVRLLAAIPVQDSGSEGVPTCS</sequence>
<dbReference type="Pfam" id="PF19820">
    <property type="entry name" value="DUF6303"/>
    <property type="match status" value="1"/>
</dbReference>
<dbReference type="AlphaFoldDB" id="A0A1W7CRU3"/>
<dbReference type="EMBL" id="CP021121">
    <property type="protein sequence ID" value="ARQ67504.1"/>
    <property type="molecule type" value="Genomic_DNA"/>
</dbReference>
<gene>
    <name evidence="1" type="ORF">CAG99_00405</name>
</gene>
<organism evidence="1 2">
    <name type="scientific">Streptomyces marincola</name>
    <dbReference type="NCBI Taxonomy" id="2878388"/>
    <lineage>
        <taxon>Bacteria</taxon>
        <taxon>Bacillati</taxon>
        <taxon>Actinomycetota</taxon>
        <taxon>Actinomycetes</taxon>
        <taxon>Kitasatosporales</taxon>
        <taxon>Streptomycetaceae</taxon>
        <taxon>Streptomyces</taxon>
    </lineage>
</organism>
<accession>A0A1W7CRU3</accession>
<dbReference type="KEGG" id="smao:CAG99_00405"/>
<protein>
    <submittedName>
        <fullName evidence="1">Uncharacterized protein</fullName>
    </submittedName>
</protein>
<proteinExistence type="predicted"/>
<evidence type="ECO:0000313" key="1">
    <source>
        <dbReference type="EMBL" id="ARQ67504.1"/>
    </source>
</evidence>
<dbReference type="Proteomes" id="UP000194218">
    <property type="component" value="Chromosome"/>
</dbReference>